<dbReference type="Proteomes" id="UP000295136">
    <property type="component" value="Unassembled WGS sequence"/>
</dbReference>
<feature type="transmembrane region" description="Helical" evidence="6">
    <location>
        <begin position="250"/>
        <end position="274"/>
    </location>
</feature>
<sequence>MIRTSLVLSRIGGLVAVFFAVLGGMALVVATGVIAESGLRSSVAAQRLVHADVVVSARQSLPRKEDLPVALPERAVLPTSLVPRLTGVPGVADATGDVSFPAAVVPGAEVPAVEGDPATAGHGWSSLTLTGSLRAGRAPRGPGEVALPRGRLGQEVRLMAGGRSGVYRVTALVDAPGLYFADATAADLAGRTSGPRANTVDLVALRLAAGANIEDVAVELRELLGERYEVATGRFIGDAESPGMAAARGLLIVLSGSIGGTSLLVVGFVVGGSLSMSINRQRRDLALMRAAGATPRQVRRTIAIQAAVAATAALAPGIVLGYHLAGRFGGLLVSAGALPAALPLVYSPLPALAATLLLAAVVRGSAWAASLRVSRASVPAALAESRSEPRQPSKARTAVGMLLMSASLVLSIIPLLIRTEAAVIGPANAALLAVIGLALAGPHLVRTVTGALADHLPVRISTAAWLAVNNAHGYALRTAGAVAAMGMVVTLGLSFTLTQTTIMTAKADEAALGLRGVRAITAGRFGGVPHGLVSEVRATPGVRAATSIATTTVLTRRLAFGDDAGLQDRTALVLGPDANEVIDLDIAHGSLSDLRGAAIAVDERVGAVGESRDLVMGDGAAVRARVVATYRRALGFGPLILSRDLAAGHTTTGLAAAILVRPAAPGAPDLGALLARWPGTETTETPLITRPGAFPPEVVVNLAVLVVLLGYVLVVVANRLVATTTARREEFRALLRLGATPGELRRMLRWEAALTAGAAAGAGVVLAAVPLTTLSMSFLGRPWPAGPLWLVPACVLLLGVVAWLATVLPARPAYTGGG</sequence>
<feature type="transmembrane region" description="Helical" evidence="6">
    <location>
        <begin position="398"/>
        <end position="417"/>
    </location>
</feature>
<feature type="transmembrane region" description="Helical" evidence="6">
    <location>
        <begin position="752"/>
        <end position="776"/>
    </location>
</feature>
<protein>
    <submittedName>
        <fullName evidence="8">ABC transporter permease</fullName>
    </submittedName>
</protein>
<dbReference type="RefSeq" id="WP_132640086.1">
    <property type="nucleotide sequence ID" value="NZ_SMLD01000207.1"/>
</dbReference>
<evidence type="ECO:0000313" key="8">
    <source>
        <dbReference type="EMBL" id="TDE28409.1"/>
    </source>
</evidence>
<evidence type="ECO:0000256" key="5">
    <source>
        <dbReference type="ARBA" id="ARBA00023136"/>
    </source>
</evidence>
<organism evidence="8 9">
    <name type="scientific">Nonomuraea mesophila</name>
    <dbReference type="NCBI Taxonomy" id="2530382"/>
    <lineage>
        <taxon>Bacteria</taxon>
        <taxon>Bacillati</taxon>
        <taxon>Actinomycetota</taxon>
        <taxon>Actinomycetes</taxon>
        <taxon>Streptosporangiales</taxon>
        <taxon>Streptosporangiaceae</taxon>
        <taxon>Nonomuraea</taxon>
    </lineage>
</organism>
<accession>A0A4R5E9J7</accession>
<evidence type="ECO:0000256" key="6">
    <source>
        <dbReference type="SAM" id="Phobius"/>
    </source>
</evidence>
<dbReference type="AlphaFoldDB" id="A0A4R5E9J7"/>
<dbReference type="PANTHER" id="PTHR30287">
    <property type="entry name" value="MEMBRANE COMPONENT OF PREDICTED ABC SUPERFAMILY METABOLITE UPTAKE TRANSPORTER"/>
    <property type="match status" value="1"/>
</dbReference>
<gene>
    <name evidence="8" type="ORF">E1295_42440</name>
</gene>
<dbReference type="EMBL" id="SMLD01000207">
    <property type="protein sequence ID" value="TDE28409.1"/>
    <property type="molecule type" value="Genomic_DNA"/>
</dbReference>
<keyword evidence="5 6" id="KW-0472">Membrane</keyword>
<evidence type="ECO:0000259" key="7">
    <source>
        <dbReference type="Pfam" id="PF02687"/>
    </source>
</evidence>
<feature type="transmembrane region" description="Helical" evidence="6">
    <location>
        <begin position="344"/>
        <end position="362"/>
    </location>
</feature>
<evidence type="ECO:0000256" key="2">
    <source>
        <dbReference type="ARBA" id="ARBA00022475"/>
    </source>
</evidence>
<evidence type="ECO:0000256" key="3">
    <source>
        <dbReference type="ARBA" id="ARBA00022692"/>
    </source>
</evidence>
<feature type="transmembrane region" description="Helical" evidence="6">
    <location>
        <begin position="302"/>
        <end position="324"/>
    </location>
</feature>
<dbReference type="Pfam" id="PF02687">
    <property type="entry name" value="FtsX"/>
    <property type="match status" value="2"/>
</dbReference>
<evidence type="ECO:0000256" key="1">
    <source>
        <dbReference type="ARBA" id="ARBA00004651"/>
    </source>
</evidence>
<dbReference type="InterPro" id="IPR003838">
    <property type="entry name" value="ABC3_permease_C"/>
</dbReference>
<feature type="domain" description="ABC3 transporter permease C-terminal" evidence="7">
    <location>
        <begin position="704"/>
        <end position="812"/>
    </location>
</feature>
<dbReference type="PANTHER" id="PTHR30287:SF1">
    <property type="entry name" value="INNER MEMBRANE PROTEIN"/>
    <property type="match status" value="1"/>
</dbReference>
<proteinExistence type="predicted"/>
<feature type="transmembrane region" description="Helical" evidence="6">
    <location>
        <begin position="429"/>
        <end position="453"/>
    </location>
</feature>
<comment type="caution">
    <text evidence="8">The sequence shown here is derived from an EMBL/GenBank/DDBJ whole genome shotgun (WGS) entry which is preliminary data.</text>
</comment>
<keyword evidence="2" id="KW-1003">Cell membrane</keyword>
<comment type="subcellular location">
    <subcellularLocation>
        <location evidence="1">Cell membrane</location>
        <topology evidence="1">Multi-pass membrane protein</topology>
    </subcellularLocation>
</comment>
<keyword evidence="9" id="KW-1185">Reference proteome</keyword>
<evidence type="ECO:0000313" key="9">
    <source>
        <dbReference type="Proteomes" id="UP000295136"/>
    </source>
</evidence>
<keyword evidence="4 6" id="KW-1133">Transmembrane helix</keyword>
<dbReference type="InterPro" id="IPR038766">
    <property type="entry name" value="Membrane_comp_ABC_pdt"/>
</dbReference>
<evidence type="ECO:0000256" key="4">
    <source>
        <dbReference type="ARBA" id="ARBA00022989"/>
    </source>
</evidence>
<feature type="transmembrane region" description="Helical" evidence="6">
    <location>
        <begin position="788"/>
        <end position="808"/>
    </location>
</feature>
<keyword evidence="3 6" id="KW-0812">Transmembrane</keyword>
<feature type="transmembrane region" description="Helical" evidence="6">
    <location>
        <begin position="474"/>
        <end position="497"/>
    </location>
</feature>
<reference evidence="8 9" key="1">
    <citation type="submission" date="2019-03" db="EMBL/GenBank/DDBJ databases">
        <title>Draft genome sequences of novel Actinobacteria.</title>
        <authorList>
            <person name="Sahin N."/>
            <person name="Ay H."/>
            <person name="Saygin H."/>
        </authorList>
    </citation>
    <scope>NUCLEOTIDE SEQUENCE [LARGE SCALE GENOMIC DNA]</scope>
    <source>
        <strain evidence="8 9">6K102</strain>
    </source>
</reference>
<feature type="transmembrane region" description="Helical" evidence="6">
    <location>
        <begin position="698"/>
        <end position="722"/>
    </location>
</feature>
<name>A0A4R5E9J7_9ACTN</name>
<dbReference type="GO" id="GO:0005886">
    <property type="term" value="C:plasma membrane"/>
    <property type="evidence" value="ECO:0007669"/>
    <property type="project" value="UniProtKB-SubCell"/>
</dbReference>
<feature type="domain" description="ABC3 transporter permease C-terminal" evidence="7">
    <location>
        <begin position="258"/>
        <end position="377"/>
    </location>
</feature>